<dbReference type="GO" id="GO:0048786">
    <property type="term" value="C:presynaptic active zone"/>
    <property type="evidence" value="ECO:0007669"/>
    <property type="project" value="UniProtKB-SubCell"/>
</dbReference>
<comment type="catalytic activity">
    <reaction evidence="25">
        <text>D-alanine + O2 + H2O = pyruvate + H2O2 + NH4(+)</text>
        <dbReference type="Rhea" id="RHEA:22688"/>
        <dbReference type="ChEBI" id="CHEBI:15361"/>
        <dbReference type="ChEBI" id="CHEBI:15377"/>
        <dbReference type="ChEBI" id="CHEBI:15379"/>
        <dbReference type="ChEBI" id="CHEBI:16240"/>
        <dbReference type="ChEBI" id="CHEBI:28938"/>
        <dbReference type="ChEBI" id="CHEBI:57416"/>
    </reaction>
    <physiologicalReaction direction="left-to-right" evidence="25">
        <dbReference type="Rhea" id="RHEA:22689"/>
    </physiologicalReaction>
</comment>
<sequence length="280" mass="31113">MRVAIIGAGVIGLSTALCIHEQYHSLVPSLEMEVYADRYTPHTTSDGAAGLWQPYLSDHSNLRETVWNKETFDYLLGHLGSPAAKEMGLFLISGYNLFTQPVPMFAQGVDVVINCSGVRAGELQPDPELQPGRGQIIKVLAPWVKHFIITHDIKSGIYNSPYVIPGEFTVLGGIYQHGNWNEENSAQDHKTIWENCCRLLPALQKAKIVDEWSGLRPARPCVRLERETVRHGHFQAEVIHNYGHGGFGITIHWGCAMAAARLFGSILQEKQLASPPQPRL</sequence>
<evidence type="ECO:0000256" key="2">
    <source>
        <dbReference type="ARBA" id="ARBA00004253"/>
    </source>
</evidence>
<feature type="binding site" evidence="30">
    <location>
        <begin position="44"/>
        <end position="45"/>
    </location>
    <ligand>
        <name>FAD</name>
        <dbReference type="ChEBI" id="CHEBI:57692"/>
    </ligand>
</feature>
<evidence type="ECO:0000313" key="33">
    <source>
        <dbReference type="Proteomes" id="UP000694555"/>
    </source>
</evidence>
<protein>
    <recommendedName>
        <fullName evidence="18">D-amino-acid oxidase</fullName>
        <ecNumber evidence="17">1.4.3.3</ecNumber>
    </recommendedName>
</protein>
<dbReference type="Pfam" id="PF01266">
    <property type="entry name" value="DAO"/>
    <property type="match status" value="2"/>
</dbReference>
<comment type="catalytic activity">
    <reaction evidence="28">
        <text>D-valine + O2 + H2O = 3-methyl-2-oxobutanoate + H2O2 + NH4(+)</text>
        <dbReference type="Rhea" id="RHEA:78203"/>
        <dbReference type="ChEBI" id="CHEBI:11851"/>
        <dbReference type="ChEBI" id="CHEBI:15377"/>
        <dbReference type="ChEBI" id="CHEBI:15379"/>
        <dbReference type="ChEBI" id="CHEBI:16240"/>
        <dbReference type="ChEBI" id="CHEBI:28938"/>
        <dbReference type="ChEBI" id="CHEBI:74338"/>
    </reaction>
    <physiologicalReaction direction="left-to-right" evidence="28">
        <dbReference type="Rhea" id="RHEA:78204"/>
    </physiologicalReaction>
</comment>
<dbReference type="GO" id="GO:0005782">
    <property type="term" value="C:peroxisomal matrix"/>
    <property type="evidence" value="ECO:0007669"/>
    <property type="project" value="UniProtKB-SubCell"/>
</dbReference>
<dbReference type="AlphaFoldDB" id="A0A8C0HLZ1"/>
<comment type="catalytic activity">
    <reaction evidence="29">
        <text>D-leucine + O2 + H2O = 4-methyl-2-oxopentanoate + H2O2 + NH4(+)</text>
        <dbReference type="Rhea" id="RHEA:78211"/>
        <dbReference type="ChEBI" id="CHEBI:15377"/>
        <dbReference type="ChEBI" id="CHEBI:15379"/>
        <dbReference type="ChEBI" id="CHEBI:16240"/>
        <dbReference type="ChEBI" id="CHEBI:17865"/>
        <dbReference type="ChEBI" id="CHEBI:28938"/>
        <dbReference type="ChEBI" id="CHEBI:143079"/>
    </reaction>
    <physiologicalReaction direction="left-to-right" evidence="29">
        <dbReference type="Rhea" id="RHEA:78212"/>
    </physiologicalReaction>
</comment>
<evidence type="ECO:0000256" key="21">
    <source>
        <dbReference type="ARBA" id="ARBA00048079"/>
    </source>
</evidence>
<feature type="binding site" evidence="30">
    <location>
        <begin position="49"/>
        <end position="51"/>
    </location>
    <ligand>
        <name>FAD</name>
        <dbReference type="ChEBI" id="CHEBI:57692"/>
    </ligand>
</feature>
<evidence type="ECO:0000256" key="11">
    <source>
        <dbReference type="ARBA" id="ARBA00022827"/>
    </source>
</evidence>
<keyword evidence="13" id="KW-0770">Synapse</keyword>
<dbReference type="GO" id="GO:0005576">
    <property type="term" value="C:extracellular region"/>
    <property type="evidence" value="ECO:0007669"/>
    <property type="project" value="UniProtKB-SubCell"/>
</dbReference>
<feature type="binding site" evidence="30">
    <location>
        <position position="53"/>
    </location>
    <ligand>
        <name>D-dopa</name>
        <dbReference type="ChEBI" id="CHEBI:149689"/>
    </ligand>
</feature>
<keyword evidence="11 30" id="KW-0274">FAD</keyword>
<evidence type="ECO:0000256" key="13">
    <source>
        <dbReference type="ARBA" id="ARBA00023018"/>
    </source>
</evidence>
<evidence type="ECO:0000256" key="6">
    <source>
        <dbReference type="ARBA" id="ARBA00022490"/>
    </source>
</evidence>
<evidence type="ECO:0000256" key="1">
    <source>
        <dbReference type="ARBA" id="ARBA00001974"/>
    </source>
</evidence>
<dbReference type="GO" id="GO:0036088">
    <property type="term" value="P:D-serine catabolic process"/>
    <property type="evidence" value="ECO:0007669"/>
    <property type="project" value="TreeGrafter"/>
</dbReference>
<dbReference type="PROSITE" id="PS00677">
    <property type="entry name" value="DAO"/>
    <property type="match status" value="1"/>
</dbReference>
<keyword evidence="9" id="KW-0285">Flavoprotein</keyword>
<dbReference type="GO" id="GO:0006562">
    <property type="term" value="P:L-proline catabolic process"/>
    <property type="evidence" value="ECO:0007669"/>
    <property type="project" value="TreeGrafter"/>
</dbReference>
<dbReference type="PANTHER" id="PTHR11530:SF15">
    <property type="entry name" value="D-AMINO-ACID OXIDASE"/>
    <property type="match status" value="1"/>
</dbReference>
<comment type="cofactor">
    <cofactor evidence="1 30">
        <name>FAD</name>
        <dbReference type="ChEBI" id="CHEBI:57692"/>
    </cofactor>
</comment>
<comment type="subcellular location">
    <subcellularLocation>
        <location evidence="3">Cytoplasm</location>
        <location evidence="3">Cytosol</location>
    </subcellularLocation>
    <subcellularLocation>
        <location evidence="2">Peroxisome matrix</location>
    </subcellularLocation>
    <subcellularLocation>
        <location evidence="16">Presynaptic active zone</location>
    </subcellularLocation>
    <subcellularLocation>
        <location evidence="4">Secreted</location>
    </subcellularLocation>
</comment>
<evidence type="ECO:0000256" key="22">
    <source>
        <dbReference type="ARBA" id="ARBA00048252"/>
    </source>
</evidence>
<keyword evidence="12" id="KW-0560">Oxidoreductase</keyword>
<comment type="catalytic activity">
    <reaction evidence="27">
        <text>D-cysteine + O2 + H2O = 2-oxo-3-sulfanylpropanoate + H2O2 + NH4(+)</text>
        <dbReference type="Rhea" id="RHEA:78791"/>
        <dbReference type="ChEBI" id="CHEBI:15377"/>
        <dbReference type="ChEBI" id="CHEBI:15379"/>
        <dbReference type="ChEBI" id="CHEBI:16240"/>
        <dbReference type="ChEBI" id="CHEBI:28938"/>
        <dbReference type="ChEBI" id="CHEBI:35236"/>
        <dbReference type="ChEBI" id="CHEBI:57678"/>
    </reaction>
    <physiologicalReaction direction="left-to-right" evidence="27">
        <dbReference type="Rhea" id="RHEA:78792"/>
    </physiologicalReaction>
</comment>
<evidence type="ECO:0000256" key="5">
    <source>
        <dbReference type="ARBA" id="ARBA00006730"/>
    </source>
</evidence>
<feature type="domain" description="FAD dependent oxidoreductase" evidence="31">
    <location>
        <begin position="109"/>
        <end position="262"/>
    </location>
</feature>
<comment type="catalytic activity">
    <reaction evidence="22">
        <text>D-phenylalanine + O2 + H2O = 3-phenylpyruvate + H2O2 + NH4(+)</text>
        <dbReference type="Rhea" id="RHEA:70963"/>
        <dbReference type="ChEBI" id="CHEBI:15377"/>
        <dbReference type="ChEBI" id="CHEBI:15379"/>
        <dbReference type="ChEBI" id="CHEBI:16240"/>
        <dbReference type="ChEBI" id="CHEBI:18005"/>
        <dbReference type="ChEBI" id="CHEBI:28938"/>
        <dbReference type="ChEBI" id="CHEBI:57981"/>
    </reaction>
    <physiologicalReaction direction="left-to-right" evidence="22">
        <dbReference type="Rhea" id="RHEA:70964"/>
    </physiologicalReaction>
</comment>
<feature type="binding site" evidence="30">
    <location>
        <begin position="245"/>
        <end position="250"/>
    </location>
    <ligand>
        <name>FAD</name>
        <dbReference type="ChEBI" id="CHEBI:57692"/>
    </ligand>
</feature>
<dbReference type="InterPro" id="IPR023209">
    <property type="entry name" value="DAO"/>
</dbReference>
<dbReference type="Proteomes" id="UP000694555">
    <property type="component" value="Unplaced"/>
</dbReference>
<keyword evidence="6" id="KW-0963">Cytoplasm</keyword>
<evidence type="ECO:0000256" key="25">
    <source>
        <dbReference type="ARBA" id="ARBA00048711"/>
    </source>
</evidence>
<accession>A0A8C0HLZ1</accession>
<feature type="domain" description="FAD dependent oxidoreductase" evidence="31">
    <location>
        <begin position="2"/>
        <end position="75"/>
    </location>
</feature>
<evidence type="ECO:0000256" key="14">
    <source>
        <dbReference type="ARBA" id="ARBA00023140"/>
    </source>
</evidence>
<evidence type="ECO:0000256" key="27">
    <source>
        <dbReference type="ARBA" id="ARBA00049123"/>
    </source>
</evidence>
<evidence type="ECO:0000256" key="30">
    <source>
        <dbReference type="PIRSR" id="PIRSR000189-1"/>
    </source>
</evidence>
<evidence type="ECO:0000259" key="31">
    <source>
        <dbReference type="Pfam" id="PF01266"/>
    </source>
</evidence>
<dbReference type="GO" id="GO:0003884">
    <property type="term" value="F:D-amino-acid oxidase activity"/>
    <property type="evidence" value="ECO:0007669"/>
    <property type="project" value="UniProtKB-EC"/>
</dbReference>
<comment type="catalytic activity">
    <reaction evidence="20">
        <text>D-tryptophan + O2 + H2O = indole-3-pyruvate + H2O2 + NH4(+)</text>
        <dbReference type="Rhea" id="RHEA:78247"/>
        <dbReference type="ChEBI" id="CHEBI:15377"/>
        <dbReference type="ChEBI" id="CHEBI:15379"/>
        <dbReference type="ChEBI" id="CHEBI:16240"/>
        <dbReference type="ChEBI" id="CHEBI:17640"/>
        <dbReference type="ChEBI" id="CHEBI:28938"/>
        <dbReference type="ChEBI" id="CHEBI:57719"/>
    </reaction>
    <physiologicalReaction direction="left-to-right" evidence="20">
        <dbReference type="Rhea" id="RHEA:78248"/>
    </physiologicalReaction>
</comment>
<keyword evidence="14" id="KW-0576">Peroxisome</keyword>
<reference evidence="32" key="1">
    <citation type="submission" date="2025-08" db="UniProtKB">
        <authorList>
            <consortium name="Ensembl"/>
        </authorList>
    </citation>
    <scope>IDENTIFICATION</scope>
</reference>
<dbReference type="GO" id="GO:0055130">
    <property type="term" value="P:D-alanine catabolic process"/>
    <property type="evidence" value="ECO:0007669"/>
    <property type="project" value="TreeGrafter"/>
</dbReference>
<evidence type="ECO:0000256" key="16">
    <source>
        <dbReference type="ARBA" id="ARBA00034101"/>
    </source>
</evidence>
<keyword evidence="33" id="KW-1185">Reference proteome</keyword>
<organism evidence="32 33">
    <name type="scientific">Buteo japonicus</name>
    <dbReference type="NCBI Taxonomy" id="224669"/>
    <lineage>
        <taxon>Eukaryota</taxon>
        <taxon>Metazoa</taxon>
        <taxon>Chordata</taxon>
        <taxon>Craniata</taxon>
        <taxon>Vertebrata</taxon>
        <taxon>Euteleostomi</taxon>
        <taxon>Archelosauria</taxon>
        <taxon>Archosauria</taxon>
        <taxon>Dinosauria</taxon>
        <taxon>Saurischia</taxon>
        <taxon>Theropoda</taxon>
        <taxon>Coelurosauria</taxon>
        <taxon>Aves</taxon>
        <taxon>Neognathae</taxon>
        <taxon>Neoaves</taxon>
        <taxon>Telluraves</taxon>
        <taxon>Accipitrimorphae</taxon>
        <taxon>Accipitriformes</taxon>
        <taxon>Accipitridae</taxon>
        <taxon>Accipitrinae</taxon>
        <taxon>Buteo</taxon>
    </lineage>
</organism>
<evidence type="ECO:0000256" key="29">
    <source>
        <dbReference type="ARBA" id="ARBA00049287"/>
    </source>
</evidence>
<dbReference type="Gene3D" id="3.40.50.720">
    <property type="entry name" value="NAD(P)-binding Rossmann-like Domain"/>
    <property type="match status" value="2"/>
</dbReference>
<comment type="catalytic activity">
    <reaction evidence="19">
        <text>D-proline + O2 = 1-pyrroline-2-carboxylate + H2O2</text>
        <dbReference type="Rhea" id="RHEA:78259"/>
        <dbReference type="ChEBI" id="CHEBI:15379"/>
        <dbReference type="ChEBI" id="CHEBI:16240"/>
        <dbReference type="ChEBI" id="CHEBI:39785"/>
        <dbReference type="ChEBI" id="CHEBI:57726"/>
    </reaction>
    <physiologicalReaction direction="left-to-right" evidence="19">
        <dbReference type="Rhea" id="RHEA:78260"/>
    </physiologicalReaction>
</comment>
<feature type="binding site" evidence="30">
    <location>
        <position position="162"/>
    </location>
    <ligand>
        <name>D-dopa</name>
        <dbReference type="ChEBI" id="CHEBI:149689"/>
    </ligand>
</feature>
<evidence type="ECO:0000256" key="23">
    <source>
        <dbReference type="ARBA" id="ARBA00048401"/>
    </source>
</evidence>
<evidence type="ECO:0000256" key="18">
    <source>
        <dbReference type="ARBA" id="ARBA00039751"/>
    </source>
</evidence>
<evidence type="ECO:0000256" key="10">
    <source>
        <dbReference type="ARBA" id="ARBA00022799"/>
    </source>
</evidence>
<keyword evidence="15" id="KW-0966">Cell projection</keyword>
<dbReference type="InterPro" id="IPR006181">
    <property type="entry name" value="D-amino_acid_oxidase_CS"/>
</dbReference>
<keyword evidence="10" id="KW-0702">S-nitrosylation</keyword>
<evidence type="ECO:0000256" key="24">
    <source>
        <dbReference type="ARBA" id="ARBA00048643"/>
    </source>
</evidence>
<evidence type="ECO:0000256" key="19">
    <source>
        <dbReference type="ARBA" id="ARBA00044716"/>
    </source>
</evidence>
<evidence type="ECO:0000256" key="7">
    <source>
        <dbReference type="ARBA" id="ARBA00022525"/>
    </source>
</evidence>
<feature type="binding site" evidence="30">
    <location>
        <begin position="37"/>
        <end position="38"/>
    </location>
    <ligand>
        <name>FAD</name>
        <dbReference type="ChEBI" id="CHEBI:57692"/>
    </ligand>
</feature>
<dbReference type="FunFam" id="3.30.9.10:FF:000004">
    <property type="entry name" value="D-amino-acid oxidase"/>
    <property type="match status" value="1"/>
</dbReference>
<evidence type="ECO:0000256" key="9">
    <source>
        <dbReference type="ARBA" id="ARBA00022630"/>
    </source>
</evidence>
<keyword evidence="8" id="KW-0597">Phosphoprotein</keyword>
<feature type="binding site" evidence="30">
    <location>
        <position position="216"/>
    </location>
    <ligand>
        <name>D-dopa</name>
        <dbReference type="ChEBI" id="CHEBI:149689"/>
    </ligand>
</feature>
<evidence type="ECO:0000313" key="32">
    <source>
        <dbReference type="Ensembl" id="ENSBJAP00000014633.1"/>
    </source>
</evidence>
<evidence type="ECO:0000256" key="8">
    <source>
        <dbReference type="ARBA" id="ARBA00022553"/>
    </source>
</evidence>
<comment type="catalytic activity">
    <reaction evidence="24">
        <text>D-serine + O2 + H2O = 3-hydroxypyruvate + H2O2 + NH4(+)</text>
        <dbReference type="Rhea" id="RHEA:70951"/>
        <dbReference type="ChEBI" id="CHEBI:15377"/>
        <dbReference type="ChEBI" id="CHEBI:15379"/>
        <dbReference type="ChEBI" id="CHEBI:16240"/>
        <dbReference type="ChEBI" id="CHEBI:17180"/>
        <dbReference type="ChEBI" id="CHEBI:28938"/>
        <dbReference type="ChEBI" id="CHEBI:35247"/>
    </reaction>
    <physiologicalReaction direction="left-to-right" evidence="24">
        <dbReference type="Rhea" id="RHEA:70952"/>
    </physiologicalReaction>
</comment>
<feature type="binding site" evidence="30">
    <location>
        <position position="151"/>
    </location>
    <ligand>
        <name>D-dopa</name>
        <dbReference type="ChEBI" id="CHEBI:149689"/>
    </ligand>
</feature>
<evidence type="ECO:0000256" key="17">
    <source>
        <dbReference type="ARBA" id="ARBA00039101"/>
    </source>
</evidence>
<feature type="binding site" evidence="30">
    <location>
        <position position="246"/>
    </location>
    <ligand>
        <name>D-dopa</name>
        <dbReference type="ChEBI" id="CHEBI:149689"/>
    </ligand>
</feature>
<dbReference type="SUPFAM" id="SSF54373">
    <property type="entry name" value="FAD-linked reductases, C-terminal domain"/>
    <property type="match status" value="1"/>
</dbReference>
<evidence type="ECO:0000256" key="12">
    <source>
        <dbReference type="ARBA" id="ARBA00023002"/>
    </source>
</evidence>
<proteinExistence type="inferred from homology"/>
<evidence type="ECO:0000256" key="20">
    <source>
        <dbReference type="ARBA" id="ARBA00047579"/>
    </source>
</evidence>
<comment type="similarity">
    <text evidence="5">Belongs to the DAMOX/DASOX family.</text>
</comment>
<evidence type="ECO:0000256" key="26">
    <source>
        <dbReference type="ARBA" id="ARBA00048747"/>
    </source>
</evidence>
<evidence type="ECO:0000256" key="15">
    <source>
        <dbReference type="ARBA" id="ARBA00023273"/>
    </source>
</evidence>
<evidence type="ECO:0000256" key="3">
    <source>
        <dbReference type="ARBA" id="ARBA00004514"/>
    </source>
</evidence>
<evidence type="ECO:0000256" key="28">
    <source>
        <dbReference type="ARBA" id="ARBA00049182"/>
    </source>
</evidence>
<reference evidence="32" key="2">
    <citation type="submission" date="2025-09" db="UniProtKB">
        <authorList>
            <consortium name="Ensembl"/>
        </authorList>
    </citation>
    <scope>IDENTIFICATION</scope>
</reference>
<dbReference type="Ensembl" id="ENSBJAT00000015029.1">
    <property type="protein sequence ID" value="ENSBJAP00000014633.1"/>
    <property type="gene ID" value="ENSBJAG00000009652.1"/>
</dbReference>
<comment type="catalytic activity">
    <reaction evidence="26">
        <text>D-lysine + O2 + H2O = 6-amino-2-oxohexanoate + H2O2 + NH4(+)</text>
        <dbReference type="Rhea" id="RHEA:37583"/>
        <dbReference type="ChEBI" id="CHEBI:15377"/>
        <dbReference type="ChEBI" id="CHEBI:15379"/>
        <dbReference type="ChEBI" id="CHEBI:16240"/>
        <dbReference type="ChEBI" id="CHEBI:28938"/>
        <dbReference type="ChEBI" id="CHEBI:32557"/>
        <dbReference type="ChEBI" id="CHEBI:58183"/>
        <dbReference type="EC" id="1.4.3.3"/>
    </reaction>
    <physiologicalReaction direction="left-to-right" evidence="26">
        <dbReference type="Rhea" id="RHEA:37584"/>
    </physiologicalReaction>
</comment>
<dbReference type="GO" id="GO:0071949">
    <property type="term" value="F:FAD binding"/>
    <property type="evidence" value="ECO:0007669"/>
    <property type="project" value="InterPro"/>
</dbReference>
<name>A0A8C0HLZ1_9AVES</name>
<dbReference type="EC" id="1.4.3.3" evidence="17"/>
<comment type="catalytic activity">
    <reaction evidence="23">
        <text>D-methionine + O2 + H2O = 4-methylsulfanyl-2-oxobutanoate + H2O2 + NH4(+)</text>
        <dbReference type="Rhea" id="RHEA:78207"/>
        <dbReference type="ChEBI" id="CHEBI:15377"/>
        <dbReference type="ChEBI" id="CHEBI:15379"/>
        <dbReference type="ChEBI" id="CHEBI:16240"/>
        <dbReference type="ChEBI" id="CHEBI:16723"/>
        <dbReference type="ChEBI" id="CHEBI:28938"/>
        <dbReference type="ChEBI" id="CHEBI:57932"/>
    </reaction>
    <physiologicalReaction direction="left-to-right" evidence="23">
        <dbReference type="Rhea" id="RHEA:78208"/>
    </physiologicalReaction>
</comment>
<keyword evidence="7" id="KW-0964">Secreted</keyword>
<dbReference type="SUPFAM" id="SSF51971">
    <property type="entry name" value="Nucleotide-binding domain"/>
    <property type="match status" value="1"/>
</dbReference>
<dbReference type="PANTHER" id="PTHR11530">
    <property type="entry name" value="D-AMINO ACID OXIDASE"/>
    <property type="match status" value="1"/>
</dbReference>
<comment type="catalytic activity">
    <reaction evidence="21">
        <text>D-dopa + O2 + H2O = 3-(3,4-dihydroxyphenyl)pyruvate + H2O2 + NH4(+)</text>
        <dbReference type="Rhea" id="RHEA:70971"/>
        <dbReference type="ChEBI" id="CHEBI:15377"/>
        <dbReference type="ChEBI" id="CHEBI:15379"/>
        <dbReference type="ChEBI" id="CHEBI:16240"/>
        <dbReference type="ChEBI" id="CHEBI:28938"/>
        <dbReference type="ChEBI" id="CHEBI:29055"/>
        <dbReference type="ChEBI" id="CHEBI:149689"/>
    </reaction>
    <physiologicalReaction direction="left-to-right" evidence="21">
        <dbReference type="Rhea" id="RHEA:70972"/>
    </physiologicalReaction>
</comment>
<dbReference type="PIRSF" id="PIRSF000189">
    <property type="entry name" value="D-aa_oxidase"/>
    <property type="match status" value="1"/>
</dbReference>
<dbReference type="GO" id="GO:0005829">
    <property type="term" value="C:cytosol"/>
    <property type="evidence" value="ECO:0007669"/>
    <property type="project" value="UniProtKB-SubCell"/>
</dbReference>
<evidence type="ECO:0000256" key="4">
    <source>
        <dbReference type="ARBA" id="ARBA00004613"/>
    </source>
</evidence>
<dbReference type="InterPro" id="IPR006076">
    <property type="entry name" value="FAD-dep_OxRdtase"/>
</dbReference>